<dbReference type="AlphaFoldDB" id="F8DB21"/>
<keyword evidence="3" id="KW-1185">Reference proteome</keyword>
<feature type="transmembrane region" description="Helical" evidence="1">
    <location>
        <begin position="33"/>
        <end position="51"/>
    </location>
</feature>
<keyword evidence="1" id="KW-0472">Membrane</keyword>
<dbReference type="Proteomes" id="UP000006794">
    <property type="component" value="Chromosome"/>
</dbReference>
<evidence type="ECO:0000256" key="1">
    <source>
        <dbReference type="SAM" id="Phobius"/>
    </source>
</evidence>
<dbReference type="eggNOG" id="arCOG11833">
    <property type="taxonomic scope" value="Archaea"/>
</dbReference>
<dbReference type="EMBL" id="CP002839">
    <property type="protein sequence ID" value="AEH38271.1"/>
    <property type="molecule type" value="Genomic_DNA"/>
</dbReference>
<dbReference type="OrthoDB" id="375231at2157"/>
<keyword evidence="1" id="KW-0812">Transmembrane</keyword>
<keyword evidence="1" id="KW-1133">Transmembrane helix</keyword>
<dbReference type="HOGENOM" id="CLU_208829_0_0_2"/>
<proteinExistence type="predicted"/>
<sequence>MDLTQIGLGLGLLAVSGLTFVGPAALDPPLVSLLTGTALIAGTGAVLTTVAREA</sequence>
<dbReference type="RefSeq" id="WP_013881159.1">
    <property type="nucleotide sequence ID" value="NC_015666.1"/>
</dbReference>
<gene>
    <name evidence="2" type="ordered locus">Halxa_3663</name>
</gene>
<accession>F8DB21</accession>
<reference evidence="2 3" key="1">
    <citation type="journal article" date="2012" name="Stand. Genomic Sci.">
        <title>Complete genome sequence of Halopiger xanaduensis type strain (SH-6(T)).</title>
        <authorList>
            <person name="Anderson I."/>
            <person name="Tindall B.J."/>
            <person name="Rohde M."/>
            <person name="Lucas S."/>
            <person name="Han J."/>
            <person name="Lapidus A."/>
            <person name="Cheng J.F."/>
            <person name="Goodwin L."/>
            <person name="Pitluck S."/>
            <person name="Peters L."/>
            <person name="Pati A."/>
            <person name="Mikhailova N."/>
            <person name="Pagani I."/>
            <person name="Teshima H."/>
            <person name="Han C."/>
            <person name="Tapia R."/>
            <person name="Land M."/>
            <person name="Woyke T."/>
            <person name="Klenk H.P."/>
            <person name="Kyrpides N."/>
            <person name="Ivanova N."/>
        </authorList>
    </citation>
    <scope>NUCLEOTIDE SEQUENCE [LARGE SCALE GENOMIC DNA]</scope>
    <source>
        <strain evidence="3">DSM 18323 / JCM 14033 / SH-6</strain>
    </source>
</reference>
<organism evidence="2 3">
    <name type="scientific">Halopiger xanaduensis (strain DSM 18323 / JCM 14033 / SH-6)</name>
    <dbReference type="NCBI Taxonomy" id="797210"/>
    <lineage>
        <taxon>Archaea</taxon>
        <taxon>Methanobacteriati</taxon>
        <taxon>Methanobacteriota</taxon>
        <taxon>Stenosarchaea group</taxon>
        <taxon>Halobacteria</taxon>
        <taxon>Halobacteriales</taxon>
        <taxon>Natrialbaceae</taxon>
        <taxon>Halopiger</taxon>
    </lineage>
</organism>
<name>F8DB21_HALXS</name>
<dbReference type="KEGG" id="hxa:Halxa_3663"/>
<evidence type="ECO:0000313" key="3">
    <source>
        <dbReference type="Proteomes" id="UP000006794"/>
    </source>
</evidence>
<evidence type="ECO:0000313" key="2">
    <source>
        <dbReference type="EMBL" id="AEH38271.1"/>
    </source>
</evidence>
<protein>
    <submittedName>
        <fullName evidence="2">Uncharacterized protein</fullName>
    </submittedName>
</protein>
<dbReference type="GeneID" id="55564016"/>